<evidence type="ECO:0000313" key="1">
    <source>
        <dbReference type="EMBL" id="KAL1254598.1"/>
    </source>
</evidence>
<name>A0ABR3LT24_9TELE</name>
<dbReference type="Proteomes" id="UP001558613">
    <property type="component" value="Unassembled WGS sequence"/>
</dbReference>
<gene>
    <name evidence="1" type="ORF">QQF64_016827</name>
</gene>
<keyword evidence="2" id="KW-1185">Reference proteome</keyword>
<dbReference type="EMBL" id="JAYMGO010000020">
    <property type="protein sequence ID" value="KAL1254598.1"/>
    <property type="molecule type" value="Genomic_DNA"/>
</dbReference>
<sequence>MCWSHRYIQPHWTSLMDGPLLLSFHPLLPEGTVPSISLQRERDEETVCVLASCKDGPEEEHYYASMPVILLDRMQRLGTWVVGTQYPQSLGKPEWEKDECVTRTPSTNSHHTPALHGRGAPYTLHITYTEFFK</sequence>
<evidence type="ECO:0000313" key="2">
    <source>
        <dbReference type="Proteomes" id="UP001558613"/>
    </source>
</evidence>
<accession>A0ABR3LT24</accession>
<reference evidence="1 2" key="1">
    <citation type="submission" date="2023-09" db="EMBL/GenBank/DDBJ databases">
        <authorList>
            <person name="Wang M."/>
        </authorList>
    </citation>
    <scope>NUCLEOTIDE SEQUENCE [LARGE SCALE GENOMIC DNA]</scope>
    <source>
        <strain evidence="1">GT-2023</strain>
        <tissue evidence="1">Liver</tissue>
    </source>
</reference>
<protein>
    <submittedName>
        <fullName evidence="1">Uncharacterized protein</fullName>
    </submittedName>
</protein>
<comment type="caution">
    <text evidence="1">The sequence shown here is derived from an EMBL/GenBank/DDBJ whole genome shotgun (WGS) entry which is preliminary data.</text>
</comment>
<proteinExistence type="predicted"/>
<organism evidence="1 2">
    <name type="scientific">Cirrhinus molitorella</name>
    <name type="common">mud carp</name>
    <dbReference type="NCBI Taxonomy" id="172907"/>
    <lineage>
        <taxon>Eukaryota</taxon>
        <taxon>Metazoa</taxon>
        <taxon>Chordata</taxon>
        <taxon>Craniata</taxon>
        <taxon>Vertebrata</taxon>
        <taxon>Euteleostomi</taxon>
        <taxon>Actinopterygii</taxon>
        <taxon>Neopterygii</taxon>
        <taxon>Teleostei</taxon>
        <taxon>Ostariophysi</taxon>
        <taxon>Cypriniformes</taxon>
        <taxon>Cyprinidae</taxon>
        <taxon>Labeoninae</taxon>
        <taxon>Labeonini</taxon>
        <taxon>Cirrhinus</taxon>
    </lineage>
</organism>